<dbReference type="InterPro" id="IPR038740">
    <property type="entry name" value="BioF2-like_GNAT_dom"/>
</dbReference>
<sequence length="343" mass="37799">MRFAVHDPRADPAPAGWAEFCRAARLHPVWDYGVMGLEAWGARNPQLLVVAADGDRLVAAVSVLVCRPRVSPRFAPRPGKRLLRPFWAEVCQPWLSGYPGIAFAPGVADQAALVREFERELGRRLGPGLLGVVHRALGEDLAAGLGGRGRLVKRVDPVAVLDNRFESEEDWIASLAKSRRAGLRRQRRRLAEDASLVVRGGPGRTDLDGAELAGLIQAHRERYGRLALDTRTMPSAGFLDRFVRRPDVHTLTYADTGGKLLAVQTMLDHPDTPVLQHWAALPPAAGGKKWLYFDSYVRAVRFTAKRGARELSAGRGMIELKQELGFRPRPVYTAAVPRPVLGR</sequence>
<name>A0A3R9F7G5_9PSEU</name>
<dbReference type="AlphaFoldDB" id="A0A3R9F7G5"/>
<gene>
    <name evidence="2" type="ORF">EIY87_15205</name>
</gene>
<dbReference type="RefSeq" id="WP_125308336.1">
    <property type="nucleotide sequence ID" value="NZ_RSEC01000036.1"/>
</dbReference>
<comment type="caution">
    <text evidence="2">The sequence shown here is derived from an EMBL/GenBank/DDBJ whole genome shotgun (WGS) entry which is preliminary data.</text>
</comment>
<reference evidence="2 3" key="1">
    <citation type="submission" date="2018-12" db="EMBL/GenBank/DDBJ databases">
        <title>Amycolatopsis eburnea sp. nov. actinomycete associate with arbuscular mycorrhiza fungal spore.</title>
        <authorList>
            <person name="Lumyong S."/>
            <person name="Chaiya L."/>
        </authorList>
    </citation>
    <scope>NUCLEOTIDE SEQUENCE [LARGE SCALE GENOMIC DNA]</scope>
    <source>
        <strain evidence="2 3">GLM-1</strain>
    </source>
</reference>
<dbReference type="OrthoDB" id="3687960at2"/>
<keyword evidence="2" id="KW-0808">Transferase</keyword>
<protein>
    <submittedName>
        <fullName evidence="2">GNAT family N-acetyltransferase</fullName>
    </submittedName>
</protein>
<dbReference type="SUPFAM" id="SSF55729">
    <property type="entry name" value="Acyl-CoA N-acyltransferases (Nat)"/>
    <property type="match status" value="1"/>
</dbReference>
<evidence type="ECO:0000313" key="2">
    <source>
        <dbReference type="EMBL" id="RSD19628.1"/>
    </source>
</evidence>
<dbReference type="GO" id="GO:0016740">
    <property type="term" value="F:transferase activity"/>
    <property type="evidence" value="ECO:0007669"/>
    <property type="project" value="UniProtKB-KW"/>
</dbReference>
<feature type="domain" description="BioF2-like acetyltransferase" evidence="1">
    <location>
        <begin position="177"/>
        <end position="316"/>
    </location>
</feature>
<proteinExistence type="predicted"/>
<dbReference type="Proteomes" id="UP000267081">
    <property type="component" value="Unassembled WGS sequence"/>
</dbReference>
<dbReference type="Pfam" id="PF13480">
    <property type="entry name" value="Acetyltransf_6"/>
    <property type="match status" value="1"/>
</dbReference>
<dbReference type="EMBL" id="RSEC01000036">
    <property type="protein sequence ID" value="RSD19628.1"/>
    <property type="molecule type" value="Genomic_DNA"/>
</dbReference>
<dbReference type="InterPro" id="IPR016181">
    <property type="entry name" value="Acyl_CoA_acyltransferase"/>
</dbReference>
<organism evidence="2 3">
    <name type="scientific">Amycolatopsis eburnea</name>
    <dbReference type="NCBI Taxonomy" id="2267691"/>
    <lineage>
        <taxon>Bacteria</taxon>
        <taxon>Bacillati</taxon>
        <taxon>Actinomycetota</taxon>
        <taxon>Actinomycetes</taxon>
        <taxon>Pseudonocardiales</taxon>
        <taxon>Pseudonocardiaceae</taxon>
        <taxon>Amycolatopsis</taxon>
    </lineage>
</organism>
<evidence type="ECO:0000313" key="3">
    <source>
        <dbReference type="Proteomes" id="UP000267081"/>
    </source>
</evidence>
<keyword evidence="3" id="KW-1185">Reference proteome</keyword>
<accession>A0A3R9F7G5</accession>
<evidence type="ECO:0000259" key="1">
    <source>
        <dbReference type="Pfam" id="PF13480"/>
    </source>
</evidence>